<dbReference type="CDD" id="cd00840">
    <property type="entry name" value="MPP_Mre11_N"/>
    <property type="match status" value="1"/>
</dbReference>
<evidence type="ECO:0000313" key="3">
    <source>
        <dbReference type="EMBL" id="ABM62474.1"/>
    </source>
</evidence>
<evidence type="ECO:0000259" key="2">
    <source>
        <dbReference type="Pfam" id="PF00149"/>
    </source>
</evidence>
<dbReference type="SUPFAM" id="SSF56300">
    <property type="entry name" value="Metallo-dependent phosphatases"/>
    <property type="match status" value="1"/>
</dbReference>
<dbReference type="KEGG" id="hha:Hhal_1710"/>
<dbReference type="InterPro" id="IPR041796">
    <property type="entry name" value="Mre11_N"/>
</dbReference>
<reference evidence="4" key="1">
    <citation type="submission" date="2006-12" db="EMBL/GenBank/DDBJ databases">
        <title>Complete sequence of Halorhodospira halophila SL1.</title>
        <authorList>
            <consortium name="US DOE Joint Genome Institute"/>
            <person name="Copeland A."/>
            <person name="Lucas S."/>
            <person name="Lapidus A."/>
            <person name="Barry K."/>
            <person name="Detter J.C."/>
            <person name="Glavina del Rio T."/>
            <person name="Hammon N."/>
            <person name="Israni S."/>
            <person name="Dalin E."/>
            <person name="Tice H."/>
            <person name="Pitluck S."/>
            <person name="Saunders E."/>
            <person name="Brettin T."/>
            <person name="Bruce D."/>
            <person name="Han C."/>
            <person name="Tapia R."/>
            <person name="Schmutz J."/>
            <person name="Larimer F."/>
            <person name="Land M."/>
            <person name="Hauser L."/>
            <person name="Kyrpides N."/>
            <person name="Mikhailova N."/>
            <person name="Hoff W."/>
            <person name="Richardson P."/>
        </authorList>
    </citation>
    <scope>NUCLEOTIDE SEQUENCE [LARGE SCALE GENOMIC DNA]</scope>
    <source>
        <strain evidence="4">DSM 244 / SL1</strain>
    </source>
</reference>
<dbReference type="eggNOG" id="COG0420">
    <property type="taxonomic scope" value="Bacteria"/>
</dbReference>
<dbReference type="HOGENOM" id="CLU_026621_4_0_6"/>
<name>A1WXR2_HALHL</name>
<protein>
    <submittedName>
        <fullName evidence="3">Metallophosphoesterase</fullName>
    </submittedName>
</protein>
<dbReference type="InterPro" id="IPR050535">
    <property type="entry name" value="DNA_Repair-Maintenance_Comp"/>
</dbReference>
<organism evidence="3 4">
    <name type="scientific">Halorhodospira halophila (strain DSM 244 / SL1)</name>
    <name type="common">Ectothiorhodospira halophila (strain DSM 244 / SL1)</name>
    <dbReference type="NCBI Taxonomy" id="349124"/>
    <lineage>
        <taxon>Bacteria</taxon>
        <taxon>Pseudomonadati</taxon>
        <taxon>Pseudomonadota</taxon>
        <taxon>Gammaproteobacteria</taxon>
        <taxon>Chromatiales</taxon>
        <taxon>Ectothiorhodospiraceae</taxon>
        <taxon>Halorhodospira</taxon>
    </lineage>
</organism>
<dbReference type="RefSeq" id="WP_011814496.1">
    <property type="nucleotide sequence ID" value="NC_008789.1"/>
</dbReference>
<dbReference type="InterPro" id="IPR004843">
    <property type="entry name" value="Calcineurin-like_PHP"/>
</dbReference>
<evidence type="ECO:0000313" key="4">
    <source>
        <dbReference type="Proteomes" id="UP000000647"/>
    </source>
</evidence>
<keyword evidence="4" id="KW-1185">Reference proteome</keyword>
<feature type="domain" description="Calcineurin-like phosphoesterase" evidence="2">
    <location>
        <begin position="4"/>
        <end position="193"/>
    </location>
</feature>
<accession>A1WXR2</accession>
<dbReference type="AlphaFoldDB" id="A1WXR2"/>
<dbReference type="Proteomes" id="UP000000647">
    <property type="component" value="Chromosome"/>
</dbReference>
<keyword evidence="1" id="KW-0378">Hydrolase</keyword>
<dbReference type="PANTHER" id="PTHR30337">
    <property type="entry name" value="COMPONENT OF ATP-DEPENDENT DSDNA EXONUCLEASE"/>
    <property type="match status" value="1"/>
</dbReference>
<proteinExistence type="predicted"/>
<evidence type="ECO:0000256" key="1">
    <source>
        <dbReference type="ARBA" id="ARBA00022801"/>
    </source>
</evidence>
<dbReference type="EMBL" id="CP000544">
    <property type="protein sequence ID" value="ABM62474.1"/>
    <property type="molecule type" value="Genomic_DNA"/>
</dbReference>
<gene>
    <name evidence="3" type="ordered locus">Hhal_1710</name>
</gene>
<sequence>MPVRILAIGDLHLGRRPSRVPAAVDPAGRLTPAAAWAMCVERAVREGADAVVLAGDVVEDSDDLYEAFPDLRRGVERLADHNIPVAAVSGNHDGAVLPRLAESLPAFRLIGQGGTWEAIELAGVEILGWSFPGTTAPDSPLATPVPQRGGNQPRIGLLHCDRDQTGSRYAPVRSADLQAADSDAWLLGHIHRPDALAGPRPIGYLGSVLGLDPGEPGARGPWWIRVDGPGHIEAEHIPLAPLRWEPLTVNADGVEHADDLHPRVMAALDELHLALSRSGAEPQAVGCRLQITGRPSAGIAIEARLQETGLAELHEVRDGVHYFIEAVRMATEPALDLERLAQGSDPVGLLARRLLILRRDPGDRERAELIRRARPELEAVTRQRTYWGLEPSDLGEARIAEVLEQAARRALEHLLTQDRETAP</sequence>
<dbReference type="GO" id="GO:0016787">
    <property type="term" value="F:hydrolase activity"/>
    <property type="evidence" value="ECO:0007669"/>
    <property type="project" value="UniProtKB-KW"/>
</dbReference>
<dbReference type="STRING" id="349124.Hhal_1710"/>
<dbReference type="Pfam" id="PF00149">
    <property type="entry name" value="Metallophos"/>
    <property type="match status" value="1"/>
</dbReference>
<dbReference type="InterPro" id="IPR029052">
    <property type="entry name" value="Metallo-depent_PP-like"/>
</dbReference>
<reference evidence="3 4" key="2">
    <citation type="journal article" date="2013" name="Stand. Genomic Sci.">
        <title>Complete genome sequence of Halorhodospira halophila SL1.</title>
        <authorList>
            <person name="Challacombe J.F."/>
            <person name="Majid S."/>
            <person name="Deole R."/>
            <person name="Brettin T.S."/>
            <person name="Bruce D."/>
            <person name="Delano S.F."/>
            <person name="Detter J.C."/>
            <person name="Gleasner C.D."/>
            <person name="Han C.S."/>
            <person name="Misra M."/>
            <person name="Reitenga K.G."/>
            <person name="Mikhailova N."/>
            <person name="Woyke T."/>
            <person name="Pitluck S."/>
            <person name="Nolan M."/>
            <person name="Land M.L."/>
            <person name="Saunders E."/>
            <person name="Tapia R."/>
            <person name="Lapidus A."/>
            <person name="Ivanova N."/>
            <person name="Hoff W.D."/>
        </authorList>
    </citation>
    <scope>NUCLEOTIDE SEQUENCE [LARGE SCALE GENOMIC DNA]</scope>
    <source>
        <strain evidence="4">DSM 244 / SL1</strain>
    </source>
</reference>
<dbReference type="Gene3D" id="3.60.21.10">
    <property type="match status" value="1"/>
</dbReference>